<organism evidence="2 3">
    <name type="scientific">Nitrospira japonica</name>
    <dbReference type="NCBI Taxonomy" id="1325564"/>
    <lineage>
        <taxon>Bacteria</taxon>
        <taxon>Pseudomonadati</taxon>
        <taxon>Nitrospirota</taxon>
        <taxon>Nitrospiria</taxon>
        <taxon>Nitrospirales</taxon>
        <taxon>Nitrospiraceae</taxon>
        <taxon>Nitrospira</taxon>
    </lineage>
</organism>
<dbReference type="InterPro" id="IPR019734">
    <property type="entry name" value="TPR_rpt"/>
</dbReference>
<dbReference type="Proteomes" id="UP000192042">
    <property type="component" value="Chromosome I"/>
</dbReference>
<dbReference type="OrthoDB" id="9814042at2"/>
<gene>
    <name evidence="2" type="ORF">NSJP_0176</name>
</gene>
<dbReference type="Gene3D" id="1.25.40.10">
    <property type="entry name" value="Tetratricopeptide repeat domain"/>
    <property type="match status" value="1"/>
</dbReference>
<dbReference type="InterPro" id="IPR011990">
    <property type="entry name" value="TPR-like_helical_dom_sf"/>
</dbReference>
<keyword evidence="3" id="KW-1185">Reference proteome</keyword>
<dbReference type="PANTHER" id="PTHR12558">
    <property type="entry name" value="CELL DIVISION CYCLE 16,23,27"/>
    <property type="match status" value="1"/>
</dbReference>
<dbReference type="SMART" id="SM00028">
    <property type="entry name" value="TPR"/>
    <property type="match status" value="5"/>
</dbReference>
<keyword evidence="1" id="KW-0802">TPR repeat</keyword>
<evidence type="ECO:0000256" key="1">
    <source>
        <dbReference type="PROSITE-ProRule" id="PRU00339"/>
    </source>
</evidence>
<dbReference type="PANTHER" id="PTHR12558:SF13">
    <property type="entry name" value="CELL DIVISION CYCLE PROTEIN 27 HOMOLOG"/>
    <property type="match status" value="1"/>
</dbReference>
<proteinExistence type="predicted"/>
<dbReference type="Pfam" id="PF13181">
    <property type="entry name" value="TPR_8"/>
    <property type="match status" value="1"/>
</dbReference>
<dbReference type="KEGG" id="nja:NSJP_0176"/>
<protein>
    <submittedName>
        <fullName evidence="2">Putative Type IV pilus biogenesis/stability protein PilW</fullName>
    </submittedName>
</protein>
<dbReference type="Pfam" id="PF13432">
    <property type="entry name" value="TPR_16"/>
    <property type="match status" value="1"/>
</dbReference>
<accession>A0A1W1I017</accession>
<evidence type="ECO:0000313" key="3">
    <source>
        <dbReference type="Proteomes" id="UP000192042"/>
    </source>
</evidence>
<dbReference type="EMBL" id="LT828648">
    <property type="protein sequence ID" value="SLM46348.1"/>
    <property type="molecule type" value="Genomic_DNA"/>
</dbReference>
<dbReference type="SUPFAM" id="SSF48452">
    <property type="entry name" value="TPR-like"/>
    <property type="match status" value="1"/>
</dbReference>
<name>A0A1W1I017_9BACT</name>
<feature type="repeat" description="TPR" evidence="1">
    <location>
        <begin position="74"/>
        <end position="107"/>
    </location>
</feature>
<evidence type="ECO:0000313" key="2">
    <source>
        <dbReference type="EMBL" id="SLM46348.1"/>
    </source>
</evidence>
<dbReference type="RefSeq" id="WP_080885051.1">
    <property type="nucleotide sequence ID" value="NZ_LT828648.1"/>
</dbReference>
<dbReference type="AlphaFoldDB" id="A0A1W1I017"/>
<dbReference type="PROSITE" id="PS51257">
    <property type="entry name" value="PROKAR_LIPOPROTEIN"/>
    <property type="match status" value="1"/>
</dbReference>
<feature type="repeat" description="TPR" evidence="1">
    <location>
        <begin position="144"/>
        <end position="177"/>
    </location>
</feature>
<dbReference type="STRING" id="1325564.NSJP_0176"/>
<reference evidence="2 3" key="1">
    <citation type="submission" date="2017-03" db="EMBL/GenBank/DDBJ databases">
        <authorList>
            <person name="Afonso C.L."/>
            <person name="Miller P.J."/>
            <person name="Scott M.A."/>
            <person name="Spackman E."/>
            <person name="Goraichik I."/>
            <person name="Dimitrov K.M."/>
            <person name="Suarez D.L."/>
            <person name="Swayne D.E."/>
        </authorList>
    </citation>
    <scope>NUCLEOTIDE SEQUENCE [LARGE SCALE GENOMIC DNA]</scope>
    <source>
        <strain evidence="2">Genome sequencing of Nitrospira japonica strain NJ11</strain>
    </source>
</reference>
<dbReference type="PROSITE" id="PS50005">
    <property type="entry name" value="TPR"/>
    <property type="match status" value="2"/>
</dbReference>
<sequence length="229" mass="25227">MTTSLSRTAAGRRSSYCAAVAVIGLGLVTGCATSEESKQKSKGYYQEGLASLDRDRQKAYVSFQKAVQLNPDNKEARYGLGHILAVQGKFAQAEQEFRAAIKIDEEYSEAHTYLGQVLISQDRWAEAIPEFRKALTNPLYSTPDLARFHLGRALAHEGDLQGAMEALEDALTVNPPNVPPAQSNLELGRIYYKMGFDRRAVETLTKVTLIDKNGEYGTAAKEILARLKP</sequence>